<keyword evidence="4" id="KW-1185">Reference proteome</keyword>
<evidence type="ECO:0000259" key="2">
    <source>
        <dbReference type="Pfam" id="PF02018"/>
    </source>
</evidence>
<protein>
    <submittedName>
        <fullName evidence="3">Carbohydrate binding domain-containing protein</fullName>
    </submittedName>
</protein>
<evidence type="ECO:0000313" key="3">
    <source>
        <dbReference type="EMBL" id="WOO39611.1"/>
    </source>
</evidence>
<sequence length="851" mass="95025">MFIIFGTSLVSGTSIELEDRMIVTSPGNGTNVYKSQLPLLEGGKRYHVEALVMRDVSSSLGGLKVSLIAQNPQNTLAITLPVASTGQWSKLITSFQAPADLKTSVISAYIVSSSKGSTTKVKELDIGEHLLVKGKGLSNFSYERKTLYLQPQTTYTFSCDMKRGVNSSVNGGSVAIFHRNGSVWTNLLETTTPLDGQWHSIEATFTTPQVNSGEYYLYIYNKYAAVNSVVELRRDRFDQHVEVVGTGGFEYKSFNLDLKLNRKYDISYDFMRSIDSGNDGSVKLFNRHNGSLTLLSSNTVSKDGTFYPVADSFDTLNVMDQSLLYVYNKYASVGSKTVLRNPVVTNGFDRAFTNIETSHFEHNDAEVLIDSLFTPDVNPVAHGPDFNNERDIYGYKPRFMPGEVYFDRENRPWIRTTYLKVSGTTTIRDNTLPSYIQTLDNDGRWVVYKIEQILRDNGFNNVNDGDVVKSQWSPHTRIISDKAGNTYTLVVAKGKSYLLYLANDSETWKAYALPNDSYAATSILEPTDTYSETASAPLIIRYYGGTFFFIEIDAAGNLTQSNIVDFGIGHSEEPSLNPQHSGAGPATVVTDDYVYVAYCTLESPNGIDDGTPQYFRSYNRTSGQMSNSVFLGFGDNPYTETPDNHNGPSLIVDDAGKLILLSGAHQDELFTYTTNAPVLGFDQNGVDPSLTNSWGSAVSIYDKYQWDAGLTYLGFLKDQVGQDGWCLATRDLSRRDGTMRRTLAIIQNGVELGDIVVPDWSRYSIFYHRLTQDKLGRLFLSYFSFTSQMEGADRDAYINKWPETYDATTDTLSLCKHDPVILVSDDFGLTWRFAKTEDFLNGMHNEIHTLQ</sequence>
<evidence type="ECO:0000313" key="4">
    <source>
        <dbReference type="Proteomes" id="UP001304300"/>
    </source>
</evidence>
<name>A0AAQ3L5U8_9BACT</name>
<dbReference type="InterPro" id="IPR003305">
    <property type="entry name" value="CenC_carb-bd"/>
</dbReference>
<evidence type="ECO:0000256" key="1">
    <source>
        <dbReference type="ARBA" id="ARBA00022801"/>
    </source>
</evidence>
<gene>
    <name evidence="3" type="ORF">RZN69_13385</name>
</gene>
<dbReference type="GO" id="GO:0016798">
    <property type="term" value="F:hydrolase activity, acting on glycosyl bonds"/>
    <property type="evidence" value="ECO:0007669"/>
    <property type="project" value="InterPro"/>
</dbReference>
<dbReference type="RefSeq" id="WP_317831573.1">
    <property type="nucleotide sequence ID" value="NZ_CP136920.1"/>
</dbReference>
<keyword evidence="1" id="KW-0378">Hydrolase</keyword>
<feature type="domain" description="CBM-cenC" evidence="2">
    <location>
        <begin position="142"/>
        <end position="220"/>
    </location>
</feature>
<dbReference type="AlphaFoldDB" id="A0AAQ3L5U8"/>
<proteinExistence type="predicted"/>
<dbReference type="EMBL" id="CP136920">
    <property type="protein sequence ID" value="WOO39611.1"/>
    <property type="molecule type" value="Genomic_DNA"/>
</dbReference>
<dbReference type="Gene3D" id="2.60.120.260">
    <property type="entry name" value="Galactose-binding domain-like"/>
    <property type="match status" value="1"/>
</dbReference>
<dbReference type="Proteomes" id="UP001304300">
    <property type="component" value="Chromosome"/>
</dbReference>
<dbReference type="KEGG" id="puo:RZN69_13385"/>
<reference evidence="3 4" key="1">
    <citation type="submission" date="2023-10" db="EMBL/GenBank/DDBJ databases">
        <title>Rubellicoccus peritrichatus gen. nov., sp. nov., isolated from an algae of coral reef tank.</title>
        <authorList>
            <person name="Luo J."/>
        </authorList>
    </citation>
    <scope>NUCLEOTIDE SEQUENCE [LARGE SCALE GENOMIC DNA]</scope>
    <source>
        <strain evidence="3 4">CR14</strain>
    </source>
</reference>
<accession>A0AAQ3L5U8</accession>
<organism evidence="3 4">
    <name type="scientific">Rubellicoccus peritrichatus</name>
    <dbReference type="NCBI Taxonomy" id="3080537"/>
    <lineage>
        <taxon>Bacteria</taxon>
        <taxon>Pseudomonadati</taxon>
        <taxon>Verrucomicrobiota</taxon>
        <taxon>Opitutia</taxon>
        <taxon>Puniceicoccales</taxon>
        <taxon>Cerasicoccaceae</taxon>
        <taxon>Rubellicoccus</taxon>
    </lineage>
</organism>
<dbReference type="Pfam" id="PF02018">
    <property type="entry name" value="CBM_4_9"/>
    <property type="match status" value="1"/>
</dbReference>